<dbReference type="AlphaFoldDB" id="A0A9P6B8K0"/>
<dbReference type="Proteomes" id="UP000886523">
    <property type="component" value="Unassembled WGS sequence"/>
</dbReference>
<name>A0A9P6B8K0_9AGAM</name>
<keyword evidence="2" id="KW-1185">Reference proteome</keyword>
<proteinExistence type="predicted"/>
<gene>
    <name evidence="1" type="ORF">BS47DRAFT_1336688</name>
</gene>
<comment type="caution">
    <text evidence="1">The sequence shown here is derived from an EMBL/GenBank/DDBJ whole genome shotgun (WGS) entry which is preliminary data.</text>
</comment>
<sequence>MTRVESRDGDGRYCYDITVHDQRGKERIFGTKNEISTYGADAVRGRGTSIWIMVW</sequence>
<evidence type="ECO:0000313" key="2">
    <source>
        <dbReference type="Proteomes" id="UP000886523"/>
    </source>
</evidence>
<organism evidence="1 2">
    <name type="scientific">Hydnum rufescens UP504</name>
    <dbReference type="NCBI Taxonomy" id="1448309"/>
    <lineage>
        <taxon>Eukaryota</taxon>
        <taxon>Fungi</taxon>
        <taxon>Dikarya</taxon>
        <taxon>Basidiomycota</taxon>
        <taxon>Agaricomycotina</taxon>
        <taxon>Agaricomycetes</taxon>
        <taxon>Cantharellales</taxon>
        <taxon>Hydnaceae</taxon>
        <taxon>Hydnum</taxon>
    </lineage>
</organism>
<dbReference type="OrthoDB" id="3260094at2759"/>
<reference evidence="1" key="1">
    <citation type="journal article" date="2020" name="Nat. Commun.">
        <title>Large-scale genome sequencing of mycorrhizal fungi provides insights into the early evolution of symbiotic traits.</title>
        <authorList>
            <person name="Miyauchi S."/>
            <person name="Kiss E."/>
            <person name="Kuo A."/>
            <person name="Drula E."/>
            <person name="Kohler A."/>
            <person name="Sanchez-Garcia M."/>
            <person name="Morin E."/>
            <person name="Andreopoulos B."/>
            <person name="Barry K.W."/>
            <person name="Bonito G."/>
            <person name="Buee M."/>
            <person name="Carver A."/>
            <person name="Chen C."/>
            <person name="Cichocki N."/>
            <person name="Clum A."/>
            <person name="Culley D."/>
            <person name="Crous P.W."/>
            <person name="Fauchery L."/>
            <person name="Girlanda M."/>
            <person name="Hayes R.D."/>
            <person name="Keri Z."/>
            <person name="LaButti K."/>
            <person name="Lipzen A."/>
            <person name="Lombard V."/>
            <person name="Magnuson J."/>
            <person name="Maillard F."/>
            <person name="Murat C."/>
            <person name="Nolan M."/>
            <person name="Ohm R.A."/>
            <person name="Pangilinan J."/>
            <person name="Pereira M.F."/>
            <person name="Perotto S."/>
            <person name="Peter M."/>
            <person name="Pfister S."/>
            <person name="Riley R."/>
            <person name="Sitrit Y."/>
            <person name="Stielow J.B."/>
            <person name="Szollosi G."/>
            <person name="Zifcakova L."/>
            <person name="Stursova M."/>
            <person name="Spatafora J.W."/>
            <person name="Tedersoo L."/>
            <person name="Vaario L.M."/>
            <person name="Yamada A."/>
            <person name="Yan M."/>
            <person name="Wang P."/>
            <person name="Xu J."/>
            <person name="Bruns T."/>
            <person name="Baldrian P."/>
            <person name="Vilgalys R."/>
            <person name="Dunand C."/>
            <person name="Henrissat B."/>
            <person name="Grigoriev I.V."/>
            <person name="Hibbett D."/>
            <person name="Nagy L.G."/>
            <person name="Martin F.M."/>
        </authorList>
    </citation>
    <scope>NUCLEOTIDE SEQUENCE</scope>
    <source>
        <strain evidence="1">UP504</strain>
    </source>
</reference>
<accession>A0A9P6B8K0</accession>
<protein>
    <submittedName>
        <fullName evidence="1">Uncharacterized protein</fullName>
    </submittedName>
</protein>
<dbReference type="EMBL" id="MU128916">
    <property type="protein sequence ID" value="KAF9519596.1"/>
    <property type="molecule type" value="Genomic_DNA"/>
</dbReference>
<evidence type="ECO:0000313" key="1">
    <source>
        <dbReference type="EMBL" id="KAF9519596.1"/>
    </source>
</evidence>